<dbReference type="VEuPathDB" id="TriTrypDB:ADEAN_000831200"/>
<evidence type="ECO:0000313" key="2">
    <source>
        <dbReference type="EMBL" id="CAD2220789.1"/>
    </source>
</evidence>
<gene>
    <name evidence="2" type="ORF">ADEAN_000831200</name>
</gene>
<dbReference type="EMBL" id="LR877162">
    <property type="protein sequence ID" value="CAD2220789.1"/>
    <property type="molecule type" value="Genomic_DNA"/>
</dbReference>
<name>A0A7G2CN03_9TRYP</name>
<keyword evidence="1" id="KW-1133">Transmembrane helix</keyword>
<evidence type="ECO:0000313" key="3">
    <source>
        <dbReference type="Proteomes" id="UP000515908"/>
    </source>
</evidence>
<feature type="transmembrane region" description="Helical" evidence="1">
    <location>
        <begin position="6"/>
        <end position="27"/>
    </location>
</feature>
<evidence type="ECO:0000256" key="1">
    <source>
        <dbReference type="SAM" id="Phobius"/>
    </source>
</evidence>
<organism evidence="2 3">
    <name type="scientific">Angomonas deanei</name>
    <dbReference type="NCBI Taxonomy" id="59799"/>
    <lineage>
        <taxon>Eukaryota</taxon>
        <taxon>Discoba</taxon>
        <taxon>Euglenozoa</taxon>
        <taxon>Kinetoplastea</taxon>
        <taxon>Metakinetoplastina</taxon>
        <taxon>Trypanosomatida</taxon>
        <taxon>Trypanosomatidae</taxon>
        <taxon>Strigomonadinae</taxon>
        <taxon>Angomonas</taxon>
    </lineage>
</organism>
<keyword evidence="3" id="KW-1185">Reference proteome</keyword>
<protein>
    <submittedName>
        <fullName evidence="2">Uncharacterized protein</fullName>
    </submittedName>
</protein>
<feature type="transmembrane region" description="Helical" evidence="1">
    <location>
        <begin position="106"/>
        <end position="127"/>
    </location>
</feature>
<sequence>MSLGNLYVALLFLLPSLYVLWTLYRLLQHVVRRYYLEDVLPILYTHSMVSVTVLPIAALGAIGVALTYNNALEFVQKNLVPLAREGGLLQRSEVLPLPVDVTLMEVQLVGLLILLAYGCTIVLHHLIDITRLLKISRRRLVQPETNAERALYEKAQEEMKKALAKKK</sequence>
<keyword evidence="1" id="KW-0472">Membrane</keyword>
<proteinExistence type="predicted"/>
<dbReference type="AlphaFoldDB" id="A0A7G2CN03"/>
<reference evidence="2 3" key="1">
    <citation type="submission" date="2020-08" db="EMBL/GenBank/DDBJ databases">
        <authorList>
            <person name="Newling K."/>
            <person name="Davey J."/>
            <person name="Forrester S."/>
        </authorList>
    </citation>
    <scope>NUCLEOTIDE SEQUENCE [LARGE SCALE GENOMIC DNA]</scope>
    <source>
        <strain evidence="3">Crithidia deanei Carvalho (ATCC PRA-265)</strain>
    </source>
</reference>
<keyword evidence="1" id="KW-0812">Transmembrane</keyword>
<accession>A0A7G2CN03</accession>
<dbReference type="Proteomes" id="UP000515908">
    <property type="component" value="Chromosome 18"/>
</dbReference>
<feature type="transmembrane region" description="Helical" evidence="1">
    <location>
        <begin position="48"/>
        <end position="68"/>
    </location>
</feature>